<dbReference type="InterPro" id="IPR050189">
    <property type="entry name" value="MFS_Efflux_Transporters"/>
</dbReference>
<proteinExistence type="predicted"/>
<feature type="transmembrane region" description="Helical" evidence="6">
    <location>
        <begin position="344"/>
        <end position="365"/>
    </location>
</feature>
<evidence type="ECO:0000259" key="7">
    <source>
        <dbReference type="PROSITE" id="PS50850"/>
    </source>
</evidence>
<organism evidence="8 9">
    <name type="scientific">Altericroceibacterium spongiae</name>
    <dbReference type="NCBI Taxonomy" id="2320269"/>
    <lineage>
        <taxon>Bacteria</taxon>
        <taxon>Pseudomonadati</taxon>
        <taxon>Pseudomonadota</taxon>
        <taxon>Alphaproteobacteria</taxon>
        <taxon>Sphingomonadales</taxon>
        <taxon>Erythrobacteraceae</taxon>
        <taxon>Altericroceibacterium</taxon>
    </lineage>
</organism>
<dbReference type="EMBL" id="RAPF01000015">
    <property type="protein sequence ID" value="RKF17571.1"/>
    <property type="molecule type" value="Genomic_DNA"/>
</dbReference>
<dbReference type="PANTHER" id="PTHR43124">
    <property type="entry name" value="PURINE EFFLUX PUMP PBUE"/>
    <property type="match status" value="1"/>
</dbReference>
<dbReference type="Proteomes" id="UP000284395">
    <property type="component" value="Unassembled WGS sequence"/>
</dbReference>
<feature type="transmembrane region" description="Helical" evidence="6">
    <location>
        <begin position="46"/>
        <end position="68"/>
    </location>
</feature>
<keyword evidence="9" id="KW-1185">Reference proteome</keyword>
<dbReference type="OrthoDB" id="9807274at2"/>
<comment type="subcellular location">
    <subcellularLocation>
        <location evidence="1">Cell membrane</location>
        <topology evidence="1">Multi-pass membrane protein</topology>
    </subcellularLocation>
</comment>
<feature type="transmembrane region" description="Helical" evidence="6">
    <location>
        <begin position="109"/>
        <end position="129"/>
    </location>
</feature>
<dbReference type="PROSITE" id="PS50850">
    <property type="entry name" value="MFS"/>
    <property type="match status" value="1"/>
</dbReference>
<keyword evidence="3 6" id="KW-0812">Transmembrane</keyword>
<keyword evidence="5 6" id="KW-0472">Membrane</keyword>
<dbReference type="InterPro" id="IPR036259">
    <property type="entry name" value="MFS_trans_sf"/>
</dbReference>
<evidence type="ECO:0000256" key="3">
    <source>
        <dbReference type="ARBA" id="ARBA00022692"/>
    </source>
</evidence>
<reference evidence="8 9" key="1">
    <citation type="submission" date="2018-09" db="EMBL/GenBank/DDBJ databases">
        <title>Altererythrobacter spongiae sp. nov., isolated from a marine sponge.</title>
        <authorList>
            <person name="Zhuang L."/>
            <person name="Luo L."/>
        </authorList>
    </citation>
    <scope>NUCLEOTIDE SEQUENCE [LARGE SCALE GENOMIC DNA]</scope>
    <source>
        <strain evidence="8 9">HN-Y73</strain>
    </source>
</reference>
<feature type="transmembrane region" description="Helical" evidence="6">
    <location>
        <begin position="9"/>
        <end position="26"/>
    </location>
</feature>
<dbReference type="Pfam" id="PF07690">
    <property type="entry name" value="MFS_1"/>
    <property type="match status" value="1"/>
</dbReference>
<dbReference type="Gene3D" id="1.20.1250.20">
    <property type="entry name" value="MFS general substrate transporter like domains"/>
    <property type="match status" value="2"/>
</dbReference>
<keyword evidence="2" id="KW-1003">Cell membrane</keyword>
<dbReference type="SUPFAM" id="SSF103473">
    <property type="entry name" value="MFS general substrate transporter"/>
    <property type="match status" value="1"/>
</dbReference>
<feature type="transmembrane region" description="Helical" evidence="6">
    <location>
        <begin position="220"/>
        <end position="245"/>
    </location>
</feature>
<dbReference type="GO" id="GO:0022857">
    <property type="term" value="F:transmembrane transporter activity"/>
    <property type="evidence" value="ECO:0007669"/>
    <property type="project" value="InterPro"/>
</dbReference>
<sequence length="415" mass="43920">MASSPSRHYEIRTLILLGLAYGFAYYDRMMMTFLTPFIVPEFQLNNTQVGALGAALSLSWAIGAYILGRWSDSLGVRKPFLLASLVIFSACSVLSGLAIDFWTLFASRLLMGLVEGPFLPICLAIIAVVTPARRRGLNIGIVQNVFGAILGTAIAPILSVAIAEMWGWRFSFYTAALPGFILAFLIWRYVAEPHEPAQPMGAKGTSTGPGMLEMLRRRNIALCAVIGCLLVGSVVLGSIFLPLYLTRIRGFEPGHMATIMAILGLCPPIGGLLVPFLSDRVGRRLPLVVFGALMAVTPLAALYFQGSSGILTALMFLGWIGLGTFPLFMGVIPAETLSGKGTAAAMGLVVAIAELTGGVLAPLGAGRLADAYGLQSPLLMAVAMALIAGLVALFLEETNKAAQDAAQLETEAHAS</sequence>
<evidence type="ECO:0000256" key="1">
    <source>
        <dbReference type="ARBA" id="ARBA00004651"/>
    </source>
</evidence>
<evidence type="ECO:0000256" key="2">
    <source>
        <dbReference type="ARBA" id="ARBA00022475"/>
    </source>
</evidence>
<feature type="transmembrane region" description="Helical" evidence="6">
    <location>
        <begin position="80"/>
        <end position="103"/>
    </location>
</feature>
<name>A0A420EA83_9SPHN</name>
<evidence type="ECO:0000256" key="5">
    <source>
        <dbReference type="ARBA" id="ARBA00023136"/>
    </source>
</evidence>
<evidence type="ECO:0000256" key="6">
    <source>
        <dbReference type="SAM" id="Phobius"/>
    </source>
</evidence>
<keyword evidence="4 6" id="KW-1133">Transmembrane helix</keyword>
<feature type="transmembrane region" description="Helical" evidence="6">
    <location>
        <begin position="141"/>
        <end position="162"/>
    </location>
</feature>
<feature type="transmembrane region" description="Helical" evidence="6">
    <location>
        <begin position="168"/>
        <end position="190"/>
    </location>
</feature>
<evidence type="ECO:0000256" key="4">
    <source>
        <dbReference type="ARBA" id="ARBA00022989"/>
    </source>
</evidence>
<evidence type="ECO:0000313" key="8">
    <source>
        <dbReference type="EMBL" id="RKF17571.1"/>
    </source>
</evidence>
<dbReference type="PANTHER" id="PTHR43124:SF3">
    <property type="entry name" value="CHLORAMPHENICOL EFFLUX PUMP RV0191"/>
    <property type="match status" value="1"/>
</dbReference>
<dbReference type="InterPro" id="IPR011701">
    <property type="entry name" value="MFS"/>
</dbReference>
<protein>
    <submittedName>
        <fullName evidence="8">MFS transporter</fullName>
    </submittedName>
</protein>
<feature type="transmembrane region" description="Helical" evidence="6">
    <location>
        <begin position="257"/>
        <end position="278"/>
    </location>
</feature>
<feature type="transmembrane region" description="Helical" evidence="6">
    <location>
        <begin position="285"/>
        <end position="304"/>
    </location>
</feature>
<feature type="domain" description="Major facilitator superfamily (MFS) profile" evidence="7">
    <location>
        <begin position="13"/>
        <end position="400"/>
    </location>
</feature>
<evidence type="ECO:0000313" key="9">
    <source>
        <dbReference type="Proteomes" id="UP000284395"/>
    </source>
</evidence>
<feature type="transmembrane region" description="Helical" evidence="6">
    <location>
        <begin position="310"/>
        <end position="332"/>
    </location>
</feature>
<comment type="caution">
    <text evidence="8">The sequence shown here is derived from an EMBL/GenBank/DDBJ whole genome shotgun (WGS) entry which is preliminary data.</text>
</comment>
<dbReference type="RefSeq" id="WP_120326025.1">
    <property type="nucleotide sequence ID" value="NZ_RAPF01000015.1"/>
</dbReference>
<dbReference type="GO" id="GO:0005886">
    <property type="term" value="C:plasma membrane"/>
    <property type="evidence" value="ECO:0007669"/>
    <property type="project" value="UniProtKB-SubCell"/>
</dbReference>
<feature type="transmembrane region" description="Helical" evidence="6">
    <location>
        <begin position="377"/>
        <end position="395"/>
    </location>
</feature>
<gene>
    <name evidence="8" type="ORF">D6851_16610</name>
</gene>
<dbReference type="InterPro" id="IPR020846">
    <property type="entry name" value="MFS_dom"/>
</dbReference>
<dbReference type="AlphaFoldDB" id="A0A420EA83"/>
<accession>A0A420EA83</accession>